<accession>A0A6V8LWX7</accession>
<protein>
    <recommendedName>
        <fullName evidence="2">Polymerase beta nucleotidyltransferase domain-containing protein</fullName>
    </recommendedName>
</protein>
<sequence length="117" mass="12836">MRYGLSQQTIDRICGVFAAHPSVERAVLYGSRAKGNHRPGSDIDLTLHGETLTSRELGDLAEELDDLLLPYRIDLSAFNRIGHAELRAHIERVGVDFYRRQPGNNPAPSGGSDGRGP</sequence>
<evidence type="ECO:0000259" key="2">
    <source>
        <dbReference type="Pfam" id="PF18765"/>
    </source>
</evidence>
<gene>
    <name evidence="3" type="ORF">NNJEOMEG_02945</name>
</gene>
<organism evidence="3 4">
    <name type="scientific">Fundidesulfovibrio magnetotacticus</name>
    <dbReference type="NCBI Taxonomy" id="2730080"/>
    <lineage>
        <taxon>Bacteria</taxon>
        <taxon>Pseudomonadati</taxon>
        <taxon>Thermodesulfobacteriota</taxon>
        <taxon>Desulfovibrionia</taxon>
        <taxon>Desulfovibrionales</taxon>
        <taxon>Desulfovibrionaceae</taxon>
        <taxon>Fundidesulfovibrio</taxon>
    </lineage>
</organism>
<keyword evidence="4" id="KW-1185">Reference proteome</keyword>
<evidence type="ECO:0000256" key="1">
    <source>
        <dbReference type="SAM" id="MobiDB-lite"/>
    </source>
</evidence>
<dbReference type="InterPro" id="IPR041633">
    <property type="entry name" value="Polbeta"/>
</dbReference>
<feature type="domain" description="Polymerase beta nucleotidyltransferase" evidence="2">
    <location>
        <begin position="15"/>
        <end position="101"/>
    </location>
</feature>
<evidence type="ECO:0000313" key="3">
    <source>
        <dbReference type="EMBL" id="GFK95091.1"/>
    </source>
</evidence>
<dbReference type="SUPFAM" id="SSF81301">
    <property type="entry name" value="Nucleotidyltransferase"/>
    <property type="match status" value="1"/>
</dbReference>
<dbReference type="AlphaFoldDB" id="A0A6V8LWX7"/>
<name>A0A6V8LWX7_9BACT</name>
<dbReference type="EMBL" id="BLTE01000014">
    <property type="protein sequence ID" value="GFK95091.1"/>
    <property type="molecule type" value="Genomic_DNA"/>
</dbReference>
<dbReference type="InterPro" id="IPR043519">
    <property type="entry name" value="NT_sf"/>
</dbReference>
<comment type="caution">
    <text evidence="3">The sequence shown here is derived from an EMBL/GenBank/DDBJ whole genome shotgun (WGS) entry which is preliminary data.</text>
</comment>
<reference evidence="3 4" key="1">
    <citation type="submission" date="2020-04" db="EMBL/GenBank/DDBJ databases">
        <authorList>
            <consortium name="Desulfovibrio sp. FSS-1 genome sequencing consortium"/>
            <person name="Shimoshige H."/>
            <person name="Kobayashi H."/>
            <person name="Maekawa T."/>
        </authorList>
    </citation>
    <scope>NUCLEOTIDE SEQUENCE [LARGE SCALE GENOMIC DNA]</scope>
    <source>
        <strain evidence="3 4">SIID29052-01</strain>
    </source>
</reference>
<dbReference type="Gene3D" id="3.30.460.10">
    <property type="entry name" value="Beta Polymerase, domain 2"/>
    <property type="match status" value="1"/>
</dbReference>
<dbReference type="Proteomes" id="UP000494245">
    <property type="component" value="Unassembled WGS sequence"/>
</dbReference>
<reference evidence="3 4" key="2">
    <citation type="submission" date="2020-05" db="EMBL/GenBank/DDBJ databases">
        <title>Draft genome sequence of Desulfovibrio sp. strainFSS-1.</title>
        <authorList>
            <person name="Shimoshige H."/>
            <person name="Kobayashi H."/>
            <person name="Maekawa T."/>
        </authorList>
    </citation>
    <scope>NUCLEOTIDE SEQUENCE [LARGE SCALE GENOMIC DNA]</scope>
    <source>
        <strain evidence="3 4">SIID29052-01</strain>
    </source>
</reference>
<evidence type="ECO:0000313" key="4">
    <source>
        <dbReference type="Proteomes" id="UP000494245"/>
    </source>
</evidence>
<dbReference type="Pfam" id="PF18765">
    <property type="entry name" value="Polbeta"/>
    <property type="match status" value="1"/>
</dbReference>
<proteinExistence type="predicted"/>
<dbReference type="CDD" id="cd05403">
    <property type="entry name" value="NT_KNTase_like"/>
    <property type="match status" value="1"/>
</dbReference>
<feature type="region of interest" description="Disordered" evidence="1">
    <location>
        <begin position="97"/>
        <end position="117"/>
    </location>
</feature>
<dbReference type="RefSeq" id="WP_173085806.1">
    <property type="nucleotide sequence ID" value="NZ_BLTE01000014.1"/>
</dbReference>